<dbReference type="AlphaFoldDB" id="A0A3M0KYB7"/>
<reference evidence="1 2" key="1">
    <citation type="submission" date="2018-07" db="EMBL/GenBank/DDBJ databases">
        <title>A high quality draft genome assembly of the barn swallow (H. rustica rustica).</title>
        <authorList>
            <person name="Formenti G."/>
            <person name="Chiara M."/>
            <person name="Poveda L."/>
            <person name="Francoijs K.-J."/>
            <person name="Bonisoli-Alquati A."/>
            <person name="Canova L."/>
            <person name="Gianfranceschi L."/>
            <person name="Horner D.S."/>
            <person name="Saino N."/>
        </authorList>
    </citation>
    <scope>NUCLEOTIDE SEQUENCE [LARGE SCALE GENOMIC DNA]</scope>
    <source>
        <strain evidence="1">Chelidonia</strain>
        <tissue evidence="1">Blood</tissue>
    </source>
</reference>
<evidence type="ECO:0000313" key="1">
    <source>
        <dbReference type="EMBL" id="RMC16464.1"/>
    </source>
</evidence>
<sequence>MILIVQPWLCKLSLNNPTLCLRALPKYTLNSASLGAVTSALVNQCPATIWVKNLFLISKLNLPQLYCRPLPQVLSLVTERDQFLPLLLLSKEIVDYDEVSPQSPLG</sequence>
<gene>
    <name evidence="1" type="ORF">DUI87_06399</name>
</gene>
<dbReference type="Proteomes" id="UP000269221">
    <property type="component" value="Unassembled WGS sequence"/>
</dbReference>
<protein>
    <submittedName>
        <fullName evidence="1">Uncharacterized protein</fullName>
    </submittedName>
</protein>
<organism evidence="1 2">
    <name type="scientific">Hirundo rustica rustica</name>
    <dbReference type="NCBI Taxonomy" id="333673"/>
    <lineage>
        <taxon>Eukaryota</taxon>
        <taxon>Metazoa</taxon>
        <taxon>Chordata</taxon>
        <taxon>Craniata</taxon>
        <taxon>Vertebrata</taxon>
        <taxon>Euteleostomi</taxon>
        <taxon>Archelosauria</taxon>
        <taxon>Archosauria</taxon>
        <taxon>Dinosauria</taxon>
        <taxon>Saurischia</taxon>
        <taxon>Theropoda</taxon>
        <taxon>Coelurosauria</taxon>
        <taxon>Aves</taxon>
        <taxon>Neognathae</taxon>
        <taxon>Neoaves</taxon>
        <taxon>Telluraves</taxon>
        <taxon>Australaves</taxon>
        <taxon>Passeriformes</taxon>
        <taxon>Sylvioidea</taxon>
        <taxon>Hirundinidae</taxon>
        <taxon>Hirundo</taxon>
    </lineage>
</organism>
<accession>A0A3M0KYB7</accession>
<proteinExistence type="predicted"/>
<dbReference type="EMBL" id="QRBI01000102">
    <property type="protein sequence ID" value="RMC16464.1"/>
    <property type="molecule type" value="Genomic_DNA"/>
</dbReference>
<keyword evidence="2" id="KW-1185">Reference proteome</keyword>
<comment type="caution">
    <text evidence="1">The sequence shown here is derived from an EMBL/GenBank/DDBJ whole genome shotgun (WGS) entry which is preliminary data.</text>
</comment>
<name>A0A3M0KYB7_HIRRU</name>
<evidence type="ECO:0000313" key="2">
    <source>
        <dbReference type="Proteomes" id="UP000269221"/>
    </source>
</evidence>